<dbReference type="OrthoDB" id="1199621at2"/>
<keyword evidence="1" id="KW-1133">Transmembrane helix</keyword>
<comment type="caution">
    <text evidence="3">The sequence shown here is derived from an EMBL/GenBank/DDBJ whole genome shotgun (WGS) entry which is preliminary data.</text>
</comment>
<reference evidence="3 4" key="1">
    <citation type="submission" date="2019-02" db="EMBL/GenBank/DDBJ databases">
        <title>Genomic Encyclopedia of Type Strains, Phase IV (KMG-IV): sequencing the most valuable type-strain genomes for metagenomic binning, comparative biology and taxonomic classification.</title>
        <authorList>
            <person name="Goeker M."/>
        </authorList>
    </citation>
    <scope>NUCLEOTIDE SEQUENCE [LARGE SCALE GENOMIC DNA]</scope>
    <source>
        <strain evidence="3 4">DSM 28825</strain>
    </source>
</reference>
<keyword evidence="1" id="KW-0812">Transmembrane</keyword>
<dbReference type="InterPro" id="IPR051790">
    <property type="entry name" value="Cytochrome_c-biogenesis_DsbD"/>
</dbReference>
<evidence type="ECO:0000259" key="2">
    <source>
        <dbReference type="Pfam" id="PF13386"/>
    </source>
</evidence>
<dbReference type="PANTHER" id="PTHR31272:SF4">
    <property type="entry name" value="CYTOCHROME C-TYPE BIOGENESIS PROTEIN HI_1454-RELATED"/>
    <property type="match status" value="1"/>
</dbReference>
<organism evidence="3 4">
    <name type="scientific">Ancylomarina subtilis</name>
    <dbReference type="NCBI Taxonomy" id="1639035"/>
    <lineage>
        <taxon>Bacteria</taxon>
        <taxon>Pseudomonadati</taxon>
        <taxon>Bacteroidota</taxon>
        <taxon>Bacteroidia</taxon>
        <taxon>Marinilabiliales</taxon>
        <taxon>Marinifilaceae</taxon>
        <taxon>Ancylomarina</taxon>
    </lineage>
</organism>
<sequence>MEYLDQLLSQTNLPILSAFILGLMTAISPCPLATNITATAYISKDLGDKKKIFLSGLIYTLGRAISYTILGVILYFGASKFNVSSFFHTYGERLLGPVLILIGIFMLDIISFNFPGVGGLTEKINGEKIKGSYWGALLLGIIFALAFCPYSGILYFGMLIPISISHADGLYLPFVYAIATGLPVIIIAYLLAFTLSGVGNFYNRVKSFEFWFRKVAAVIFILAGLYFTYIFFIQ</sequence>
<gene>
    <name evidence="3" type="ORF">EV201_1352</name>
</gene>
<keyword evidence="4" id="KW-1185">Reference proteome</keyword>
<dbReference type="AlphaFoldDB" id="A0A4Q7VKJ0"/>
<dbReference type="PANTHER" id="PTHR31272">
    <property type="entry name" value="CYTOCHROME C-TYPE BIOGENESIS PROTEIN HI_1454-RELATED"/>
    <property type="match status" value="1"/>
</dbReference>
<feature type="transmembrane region" description="Helical" evidence="1">
    <location>
        <begin position="98"/>
        <end position="121"/>
    </location>
</feature>
<feature type="transmembrane region" description="Helical" evidence="1">
    <location>
        <begin position="133"/>
        <end position="162"/>
    </location>
</feature>
<feature type="transmembrane region" description="Helical" evidence="1">
    <location>
        <begin position="54"/>
        <end position="78"/>
    </location>
</feature>
<protein>
    <submittedName>
        <fullName evidence="3">Cytochrome C biogenesis DsbD-like protein</fullName>
    </submittedName>
</protein>
<dbReference type="NCBIfam" id="NF040495">
    <property type="entry name" value="tranport_ArsG"/>
    <property type="match status" value="1"/>
</dbReference>
<keyword evidence="1" id="KW-0472">Membrane</keyword>
<feature type="domain" description="Urease accessory protein UreH-like transmembrane" evidence="2">
    <location>
        <begin position="18"/>
        <end position="226"/>
    </location>
</feature>
<evidence type="ECO:0000313" key="3">
    <source>
        <dbReference type="EMBL" id="RZT96709.1"/>
    </source>
</evidence>
<evidence type="ECO:0000256" key="1">
    <source>
        <dbReference type="SAM" id="Phobius"/>
    </source>
</evidence>
<proteinExistence type="predicted"/>
<accession>A0A4Q7VKJ0</accession>
<feature type="transmembrane region" description="Helical" evidence="1">
    <location>
        <begin position="15"/>
        <end position="42"/>
    </location>
</feature>
<feature type="transmembrane region" description="Helical" evidence="1">
    <location>
        <begin position="174"/>
        <end position="198"/>
    </location>
</feature>
<dbReference type="InterPro" id="IPR039447">
    <property type="entry name" value="UreH-like_TM_dom"/>
</dbReference>
<feature type="transmembrane region" description="Helical" evidence="1">
    <location>
        <begin position="210"/>
        <end position="232"/>
    </location>
</feature>
<dbReference type="RefSeq" id="WP_130306755.1">
    <property type="nucleotide sequence ID" value="NZ_SHKN01000001.1"/>
</dbReference>
<dbReference type="Proteomes" id="UP000293562">
    <property type="component" value="Unassembled WGS sequence"/>
</dbReference>
<dbReference type="EMBL" id="SHKN01000001">
    <property type="protein sequence ID" value="RZT96709.1"/>
    <property type="molecule type" value="Genomic_DNA"/>
</dbReference>
<dbReference type="Pfam" id="PF13386">
    <property type="entry name" value="DsbD_2"/>
    <property type="match status" value="1"/>
</dbReference>
<evidence type="ECO:0000313" key="4">
    <source>
        <dbReference type="Proteomes" id="UP000293562"/>
    </source>
</evidence>
<name>A0A4Q7VKJ0_9BACT</name>